<evidence type="ECO:0000256" key="1">
    <source>
        <dbReference type="SAM" id="MobiDB-lite"/>
    </source>
</evidence>
<feature type="compositionally biased region" description="Polar residues" evidence="1">
    <location>
        <begin position="104"/>
        <end position="116"/>
    </location>
</feature>
<feature type="compositionally biased region" description="Low complexity" evidence="1">
    <location>
        <begin position="51"/>
        <end position="83"/>
    </location>
</feature>
<feature type="region of interest" description="Disordered" evidence="1">
    <location>
        <begin position="187"/>
        <end position="207"/>
    </location>
</feature>
<feature type="compositionally biased region" description="Basic and acidic residues" evidence="1">
    <location>
        <begin position="638"/>
        <end position="653"/>
    </location>
</feature>
<feature type="compositionally biased region" description="Acidic residues" evidence="1">
    <location>
        <begin position="544"/>
        <end position="562"/>
    </location>
</feature>
<protein>
    <submittedName>
        <fullName evidence="2">Uncharacterized protein</fullName>
    </submittedName>
</protein>
<dbReference type="OrthoDB" id="4772350at2"/>
<feature type="compositionally biased region" description="Basic and acidic residues" evidence="1">
    <location>
        <begin position="34"/>
        <end position="45"/>
    </location>
</feature>
<reference evidence="2 3" key="1">
    <citation type="submission" date="2016-06" db="EMBL/GenBank/DDBJ databases">
        <title>Complete genome sequence of a saline-alkali tolerant type strain Dietzia timorensis ID05-A0528T.</title>
        <authorList>
            <person name="Wu X."/>
        </authorList>
    </citation>
    <scope>NUCLEOTIDE SEQUENCE [LARGE SCALE GENOMIC DNA]</scope>
    <source>
        <strain evidence="2 3">ID05-A0528</strain>
    </source>
</reference>
<feature type="region of interest" description="Disordered" evidence="1">
    <location>
        <begin position="31"/>
        <end position="149"/>
    </location>
</feature>
<feature type="compositionally biased region" description="Acidic residues" evidence="1">
    <location>
        <begin position="725"/>
        <end position="739"/>
    </location>
</feature>
<feature type="region of interest" description="Disordered" evidence="1">
    <location>
        <begin position="384"/>
        <end position="417"/>
    </location>
</feature>
<feature type="compositionally biased region" description="Basic and acidic residues" evidence="1">
    <location>
        <begin position="91"/>
        <end position="102"/>
    </location>
</feature>
<dbReference type="RefSeq" id="WP_075845059.1">
    <property type="nucleotide sequence ID" value="NZ_CP015961.1"/>
</dbReference>
<sequence length="784" mass="80280">MVVLCFVLALVLLAAALYLLWLDKQQKQRRAARKPLDDGGRREPARPAPLAPQQAQQSQPLQAQAPSAPQEHSAPAATSATDTPRPPIRPTEPRPAADDHAEQPNFTAQPNFTEQSEPLARPADSDFDSDAGFDAGSPASTEKPKRGRLGRLLSGIGQGAKSRGASAAAGAAAAGAGAVGLGAAAISRGDGDSAQSRGHGNSAVMGENTTDANAATSAQPEEGSLAAIQQQWLDARSFTEVPREVSPLAGEPVDGLAAAQRVYTGTFRGCDSVITFAGPRTFVSLSRPGPATTPFIMERASAADEGDADATVEQMNLRSDDPAADALLSDPRVVTALRGAPGEFQYCDVTEKWGHTSLPEDAISHYDGSIVTLHALVSASAALPASGGAPLDLSSTDPGSAAAGRSEAGDADIAPPRVVDAEEFDADIEDLGDDLEPAPVDPNAVPFEPRKPGRAGHLRLVKSAGENEPEQGRSGNNSSDENTSDDGAGGTTAGLAAGAAGLAGTAGLASVAGSYSSAEDGGEGGAEKDAPSDVMSDSDAQAADQDESEIENDAATEIEPDPFEAAMRSDSVPADRGDVAADFLPQRDPVPRPSRATAARFGDGDGMPALAEPSIGSHGGADDEFKPLGSTGEEPEESRESISEEVRRFETARTEAPAAPEPEGTAFELTGGAAERESETDTRESGSQKSGESAAPTADAGTSATFAPTPRAAGSGGGRHRRADDEDEARDETGDEADSDVSSAPEFPRVGGSALDPDFVETTRFRAPKFGGGSHRSDRSGDES</sequence>
<dbReference type="KEGG" id="dtm:BJL86_2904"/>
<accession>A0A173LPP8</accession>
<dbReference type="Proteomes" id="UP000186104">
    <property type="component" value="Chromosome"/>
</dbReference>
<feature type="compositionally biased region" description="Basic and acidic residues" evidence="1">
    <location>
        <begin position="775"/>
        <end position="784"/>
    </location>
</feature>
<feature type="compositionally biased region" description="Low complexity" evidence="1">
    <location>
        <begin position="654"/>
        <end position="668"/>
    </location>
</feature>
<gene>
    <name evidence="2" type="ORF">BJL86_2904</name>
</gene>
<evidence type="ECO:0000313" key="3">
    <source>
        <dbReference type="Proteomes" id="UP000186104"/>
    </source>
</evidence>
<feature type="region of interest" description="Disordered" evidence="1">
    <location>
        <begin position="512"/>
        <end position="784"/>
    </location>
</feature>
<feature type="compositionally biased region" description="Basic and acidic residues" evidence="1">
    <location>
        <begin position="674"/>
        <end position="686"/>
    </location>
</feature>
<dbReference type="STRING" id="499555.BJL86_2904"/>
<dbReference type="EMBL" id="CP015961">
    <property type="protein sequence ID" value="ANI93664.1"/>
    <property type="molecule type" value="Genomic_DNA"/>
</dbReference>
<feature type="region of interest" description="Disordered" evidence="1">
    <location>
        <begin position="431"/>
        <end position="495"/>
    </location>
</feature>
<keyword evidence="3" id="KW-1185">Reference proteome</keyword>
<name>A0A173LPP8_9ACTN</name>
<evidence type="ECO:0000313" key="2">
    <source>
        <dbReference type="EMBL" id="ANI93664.1"/>
    </source>
</evidence>
<proteinExistence type="predicted"/>
<dbReference type="AlphaFoldDB" id="A0A173LPP8"/>
<organism evidence="2 3">
    <name type="scientific">Dietzia timorensis</name>
    <dbReference type="NCBI Taxonomy" id="499555"/>
    <lineage>
        <taxon>Bacteria</taxon>
        <taxon>Bacillati</taxon>
        <taxon>Actinomycetota</taxon>
        <taxon>Actinomycetes</taxon>
        <taxon>Mycobacteriales</taxon>
        <taxon>Dietziaceae</taxon>
        <taxon>Dietzia</taxon>
    </lineage>
</organism>